<dbReference type="SUPFAM" id="SSF52467">
    <property type="entry name" value="DHS-like NAD/FAD-binding domain"/>
    <property type="match status" value="1"/>
</dbReference>
<name>A0A0C7NSK3_DEFTU</name>
<comment type="similarity">
    <text evidence="1">Belongs to the ETF alpha-subunit/FixB family.</text>
</comment>
<proteinExistence type="inferred from homology"/>
<gene>
    <name evidence="6" type="primary">etfA</name>
    <name evidence="6" type="ORF">DTL3_1501</name>
</gene>
<dbReference type="KEGG" id="dtn:DTL3_1501"/>
<dbReference type="AlphaFoldDB" id="A0A0C7NSK3"/>
<dbReference type="GO" id="GO:0033539">
    <property type="term" value="P:fatty acid beta-oxidation using acyl-CoA dehydrogenase"/>
    <property type="evidence" value="ECO:0007669"/>
    <property type="project" value="TreeGrafter"/>
</dbReference>
<dbReference type="SUPFAM" id="SSF52402">
    <property type="entry name" value="Adenine nucleotide alpha hydrolases-like"/>
    <property type="match status" value="1"/>
</dbReference>
<evidence type="ECO:0000313" key="7">
    <source>
        <dbReference type="Proteomes" id="UP000032809"/>
    </source>
</evidence>
<dbReference type="SMART" id="SM00893">
    <property type="entry name" value="ETF"/>
    <property type="match status" value="1"/>
</dbReference>
<evidence type="ECO:0000259" key="5">
    <source>
        <dbReference type="SMART" id="SM00893"/>
    </source>
</evidence>
<reference evidence="7" key="1">
    <citation type="submission" date="2014-11" db="EMBL/GenBank/DDBJ databases">
        <authorList>
            <person name="Wibberg D."/>
        </authorList>
    </citation>
    <scope>NUCLEOTIDE SEQUENCE [LARGE SCALE GENOMIC DNA]</scope>
    <source>
        <strain evidence="7">L3</strain>
    </source>
</reference>
<dbReference type="Gene3D" id="3.40.50.620">
    <property type="entry name" value="HUPs"/>
    <property type="match status" value="1"/>
</dbReference>
<accession>A0A0C7NSK3</accession>
<dbReference type="Pfam" id="PF00766">
    <property type="entry name" value="ETF_alpha"/>
    <property type="match status" value="1"/>
</dbReference>
<comment type="cofactor">
    <cofactor evidence="4">
        <name>FAD</name>
        <dbReference type="ChEBI" id="CHEBI:57692"/>
    </cofactor>
    <text evidence="4">Binds 1 FAD per dimer.</text>
</comment>
<dbReference type="InterPro" id="IPR033947">
    <property type="entry name" value="ETF_alpha_N"/>
</dbReference>
<dbReference type="PANTHER" id="PTHR43153:SF1">
    <property type="entry name" value="ELECTRON TRANSFER FLAVOPROTEIN SUBUNIT ALPHA, MITOCHONDRIAL"/>
    <property type="match status" value="1"/>
</dbReference>
<evidence type="ECO:0000256" key="3">
    <source>
        <dbReference type="ARBA" id="ARBA00022827"/>
    </source>
</evidence>
<sequence>MKQTHTGVWTIAEIEDGSINPVSYELLAWGKGLSERLKVELTSIVLTNKIKDIESLIHYGADKVYYVENDKLEHFYPDTYTNILQQMVEEMKPEIILASATTKGRTLMPCLAASLKTGLTADCTDFEIEEETRRLIQIRPAIGGNVMAKIKTMTNPQMATVRPKSKLPLPKDESRTGEIIKKEFNEEMYQSRYEWINYKRDESIEQPLQQSDVIIAGGKGIRKQENFKYLKEIAERLNGAVGATRAVVDMGWIDYSHQIGLSGKTVSPKLYIAVGISGAVQHIAGMSTSKYIISINKDPEAPIFKVSDLGIVGDATEIVPLLLKELKQGDKK</sequence>
<dbReference type="HOGENOM" id="CLU_034178_1_1_0"/>
<dbReference type="Gene3D" id="3.40.50.1220">
    <property type="entry name" value="TPP-binding domain"/>
    <property type="match status" value="1"/>
</dbReference>
<dbReference type="STRING" id="1006576.DTL3_1501"/>
<dbReference type="GO" id="GO:0050660">
    <property type="term" value="F:flavin adenine dinucleotide binding"/>
    <property type="evidence" value="ECO:0007669"/>
    <property type="project" value="InterPro"/>
</dbReference>
<keyword evidence="7" id="KW-1185">Reference proteome</keyword>
<keyword evidence="2" id="KW-0285">Flavoprotein</keyword>
<dbReference type="PIRSF" id="PIRSF000089">
    <property type="entry name" value="Electra_flavoP_a"/>
    <property type="match status" value="1"/>
</dbReference>
<dbReference type="GO" id="GO:0009055">
    <property type="term" value="F:electron transfer activity"/>
    <property type="evidence" value="ECO:0007669"/>
    <property type="project" value="InterPro"/>
</dbReference>
<dbReference type="OrthoDB" id="9770286at2"/>
<feature type="binding site" evidence="4">
    <location>
        <begin position="275"/>
        <end position="282"/>
    </location>
    <ligand>
        <name>FAD</name>
        <dbReference type="ChEBI" id="CHEBI:57692"/>
    </ligand>
</feature>
<dbReference type="CDD" id="cd01715">
    <property type="entry name" value="ETF_alpha"/>
    <property type="match status" value="1"/>
</dbReference>
<keyword evidence="3 4" id="KW-0274">FAD</keyword>
<evidence type="ECO:0000256" key="1">
    <source>
        <dbReference type="ARBA" id="ARBA00005817"/>
    </source>
</evidence>
<protein>
    <submittedName>
        <fullName evidence="6">Electron transfer flavoprotein subunit alpha</fullName>
    </submittedName>
</protein>
<feature type="binding site" evidence="4">
    <location>
        <position position="296"/>
    </location>
    <ligand>
        <name>FAD</name>
        <dbReference type="ChEBI" id="CHEBI:57692"/>
    </ligand>
</feature>
<feature type="binding site" evidence="4">
    <location>
        <begin position="244"/>
        <end position="245"/>
    </location>
    <ligand>
        <name>FAD</name>
        <dbReference type="ChEBI" id="CHEBI:57692"/>
    </ligand>
</feature>
<dbReference type="InterPro" id="IPR014729">
    <property type="entry name" value="Rossmann-like_a/b/a_fold"/>
</dbReference>
<dbReference type="InterPro" id="IPR001308">
    <property type="entry name" value="ETF_a/FixB"/>
</dbReference>
<evidence type="ECO:0000313" key="6">
    <source>
        <dbReference type="EMBL" id="CEP78792.1"/>
    </source>
</evidence>
<feature type="domain" description="Electron transfer flavoprotein alpha/beta-subunit N-terminal" evidence="5">
    <location>
        <begin position="8"/>
        <end position="192"/>
    </location>
</feature>
<dbReference type="Pfam" id="PF01012">
    <property type="entry name" value="ETF"/>
    <property type="match status" value="1"/>
</dbReference>
<evidence type="ECO:0000256" key="4">
    <source>
        <dbReference type="PIRSR" id="PIRSR000089-1"/>
    </source>
</evidence>
<evidence type="ECO:0000256" key="2">
    <source>
        <dbReference type="ARBA" id="ARBA00022630"/>
    </source>
</evidence>
<dbReference type="Proteomes" id="UP000032809">
    <property type="component" value="Chromosome I"/>
</dbReference>
<dbReference type="FunFam" id="3.40.50.1220:FF:000001">
    <property type="entry name" value="Electron transfer flavoprotein, alpha subunit"/>
    <property type="match status" value="1"/>
</dbReference>
<dbReference type="InterPro" id="IPR014731">
    <property type="entry name" value="ETF_asu_C"/>
</dbReference>
<organism evidence="6 7">
    <name type="scientific">Defluviitoga tunisiensis</name>
    <dbReference type="NCBI Taxonomy" id="1006576"/>
    <lineage>
        <taxon>Bacteria</taxon>
        <taxon>Thermotogati</taxon>
        <taxon>Thermotogota</taxon>
        <taxon>Thermotogae</taxon>
        <taxon>Petrotogales</taxon>
        <taxon>Petrotogaceae</taxon>
        <taxon>Defluviitoga</taxon>
    </lineage>
</organism>
<dbReference type="RefSeq" id="WP_045088172.1">
    <property type="nucleotide sequence ID" value="NZ_LN824141.1"/>
</dbReference>
<dbReference type="PATRIC" id="fig|1006576.9.peg.1498"/>
<dbReference type="PANTHER" id="PTHR43153">
    <property type="entry name" value="ELECTRON TRANSFER FLAVOPROTEIN ALPHA"/>
    <property type="match status" value="1"/>
</dbReference>
<dbReference type="InterPro" id="IPR029035">
    <property type="entry name" value="DHS-like_NAD/FAD-binding_dom"/>
</dbReference>
<dbReference type="EMBL" id="LN824141">
    <property type="protein sequence ID" value="CEP78792.1"/>
    <property type="molecule type" value="Genomic_DNA"/>
</dbReference>
<feature type="binding site" evidence="4">
    <location>
        <begin position="258"/>
        <end position="262"/>
    </location>
    <ligand>
        <name>FAD</name>
        <dbReference type="ChEBI" id="CHEBI:57692"/>
    </ligand>
</feature>
<dbReference type="InterPro" id="IPR014730">
    <property type="entry name" value="ETF_a/b_N"/>
</dbReference>